<organism evidence="2 3">
    <name type="scientific">Kribbella deserti</name>
    <dbReference type="NCBI Taxonomy" id="1926257"/>
    <lineage>
        <taxon>Bacteria</taxon>
        <taxon>Bacillati</taxon>
        <taxon>Actinomycetota</taxon>
        <taxon>Actinomycetes</taxon>
        <taxon>Propionibacteriales</taxon>
        <taxon>Kribbellaceae</taxon>
        <taxon>Kribbella</taxon>
    </lineage>
</organism>
<keyword evidence="1" id="KW-0812">Transmembrane</keyword>
<feature type="transmembrane region" description="Helical" evidence="1">
    <location>
        <begin position="276"/>
        <end position="293"/>
    </location>
</feature>
<feature type="transmembrane region" description="Helical" evidence="1">
    <location>
        <begin position="502"/>
        <end position="523"/>
    </location>
</feature>
<evidence type="ECO:0000256" key="1">
    <source>
        <dbReference type="SAM" id="Phobius"/>
    </source>
</evidence>
<feature type="transmembrane region" description="Helical" evidence="1">
    <location>
        <begin position="413"/>
        <end position="437"/>
    </location>
</feature>
<feature type="transmembrane region" description="Helical" evidence="1">
    <location>
        <begin position="535"/>
        <end position="559"/>
    </location>
</feature>
<keyword evidence="1" id="KW-0472">Membrane</keyword>
<dbReference type="EMBL" id="JBHLTC010000035">
    <property type="protein sequence ID" value="MFC0627685.1"/>
    <property type="molecule type" value="Genomic_DNA"/>
</dbReference>
<reference evidence="2 3" key="1">
    <citation type="submission" date="2024-09" db="EMBL/GenBank/DDBJ databases">
        <authorList>
            <person name="Sun Q."/>
            <person name="Mori K."/>
        </authorList>
    </citation>
    <scope>NUCLEOTIDE SEQUENCE [LARGE SCALE GENOMIC DNA]</scope>
    <source>
        <strain evidence="2 3">CGMCC 1.15906</strain>
    </source>
</reference>
<sequence length="758" mass="80989">MARRRFVPWVLFGLLLWLLLAGIDVPALAIAKYSLYFGCAVALPGLLLLRALWRSTGNWTEDLALGAAVGLAYELAGWALFTALGLQSMLILWPLLLLACFAAIPSLRQYWRIAEPDPLPAAWHWVVGFSCALTCALIAAATMGPNAVPPAGESYYQDLLYHLSMVHELIRHVPPETPQVAGVPLNYHWLPNAHLAAAVDITQLPPELVLFRLWMLPMVTVGIITFAALARLVSRVWWTGLLAALMTAVAANFSIWNGRTGVSTSAFEFLSPSQTFGVVVGTAAAVLFLVVLFEPGVPKRTWILLTAVAILGGGSKPTTLPILIGGTGLLGLFVLIKLRRLPARALLASGVIVFAAVFTMLTVAGSTGGSKLQLFGIVRATAGYVGLTGDETMAATGGWILDALSSGDASTVLAGWVLVVALLISQLALLAGLGVLATRRTRQDPVAWWLAGSMIAGWLGMLLLDHPAASQGYFLRSLVPFAAAGAGLLMTEALQGRTRREIGGLAGVAVVLGLTLTLVPRLAAPDPSADRDKQIAAVALPELAFIALVLLVISAWLILGARVRGLRGLGPALVVLTLLAGSWQGAVSYGHYVIKAGSYPLPSAPVSDLERLDPGEQESLLWLQHNTGPDDVVVTNTACRPARRQPPDCDARGYLVSGLGGRRTLLEGWAYTEQALQHHGADGKRYNLQPSPWLDRLELTQQVYAAPTRELLNRLYTEYGVRWIYADSLAGKVSEDLAKLARPRLVAGPVTVYEVPAP</sequence>
<feature type="transmembrane region" description="Helical" evidence="1">
    <location>
        <begin position="63"/>
        <end position="84"/>
    </location>
</feature>
<feature type="transmembrane region" description="Helical" evidence="1">
    <location>
        <begin position="236"/>
        <end position="256"/>
    </location>
</feature>
<feature type="transmembrane region" description="Helical" evidence="1">
    <location>
        <begin position="123"/>
        <end position="143"/>
    </location>
</feature>
<feature type="transmembrane region" description="Helical" evidence="1">
    <location>
        <begin position="90"/>
        <end position="111"/>
    </location>
</feature>
<evidence type="ECO:0000313" key="3">
    <source>
        <dbReference type="Proteomes" id="UP001589890"/>
    </source>
</evidence>
<accession>A0ABV6QT31</accession>
<dbReference type="Proteomes" id="UP001589890">
    <property type="component" value="Unassembled WGS sequence"/>
</dbReference>
<feature type="transmembrane region" description="Helical" evidence="1">
    <location>
        <begin position="31"/>
        <end position="51"/>
    </location>
</feature>
<feature type="transmembrane region" description="Helical" evidence="1">
    <location>
        <begin position="345"/>
        <end position="365"/>
    </location>
</feature>
<feature type="transmembrane region" description="Helical" evidence="1">
    <location>
        <begin position="209"/>
        <end position="229"/>
    </location>
</feature>
<feature type="transmembrane region" description="Helical" evidence="1">
    <location>
        <begin position="470"/>
        <end position="490"/>
    </location>
</feature>
<feature type="transmembrane region" description="Helical" evidence="1">
    <location>
        <begin position="321"/>
        <end position="338"/>
    </location>
</feature>
<keyword evidence="3" id="KW-1185">Reference proteome</keyword>
<name>A0ABV6QT31_9ACTN</name>
<keyword evidence="1" id="KW-1133">Transmembrane helix</keyword>
<feature type="transmembrane region" description="Helical" evidence="1">
    <location>
        <begin position="446"/>
        <end position="464"/>
    </location>
</feature>
<evidence type="ECO:0000313" key="2">
    <source>
        <dbReference type="EMBL" id="MFC0627685.1"/>
    </source>
</evidence>
<gene>
    <name evidence="2" type="ORF">ACFFGN_26665</name>
</gene>
<protein>
    <submittedName>
        <fullName evidence="2">Uncharacterized protein</fullName>
    </submittedName>
</protein>
<feature type="transmembrane region" description="Helical" evidence="1">
    <location>
        <begin position="571"/>
        <end position="592"/>
    </location>
</feature>
<proteinExistence type="predicted"/>
<comment type="caution">
    <text evidence="2">The sequence shown here is derived from an EMBL/GenBank/DDBJ whole genome shotgun (WGS) entry which is preliminary data.</text>
</comment>
<feature type="transmembrane region" description="Helical" evidence="1">
    <location>
        <begin position="300"/>
        <end position="315"/>
    </location>
</feature>